<name>A0A8G1RD86_9EURO</name>
<dbReference type="GeneID" id="63866368"/>
<accession>A0A8G1RD86</accession>
<dbReference type="EMBL" id="KZ824732">
    <property type="protein sequence ID" value="RAK71150.1"/>
    <property type="molecule type" value="Genomic_DNA"/>
</dbReference>
<organism evidence="2 3">
    <name type="scientific">Aspergillus fijiensis CBS 313.89</name>
    <dbReference type="NCBI Taxonomy" id="1448319"/>
    <lineage>
        <taxon>Eukaryota</taxon>
        <taxon>Fungi</taxon>
        <taxon>Dikarya</taxon>
        <taxon>Ascomycota</taxon>
        <taxon>Pezizomycotina</taxon>
        <taxon>Eurotiomycetes</taxon>
        <taxon>Eurotiomycetidae</taxon>
        <taxon>Eurotiales</taxon>
        <taxon>Aspergillaceae</taxon>
        <taxon>Aspergillus</taxon>
    </lineage>
</organism>
<gene>
    <name evidence="2" type="ORF">BO72DRAFT_502183</name>
</gene>
<feature type="compositionally biased region" description="Low complexity" evidence="1">
    <location>
        <begin position="57"/>
        <end position="67"/>
    </location>
</feature>
<dbReference type="VEuPathDB" id="FungiDB:BO72DRAFT_502183"/>
<evidence type="ECO:0000313" key="3">
    <source>
        <dbReference type="Proteomes" id="UP000249789"/>
    </source>
</evidence>
<proteinExistence type="predicted"/>
<evidence type="ECO:0000256" key="1">
    <source>
        <dbReference type="SAM" id="MobiDB-lite"/>
    </source>
</evidence>
<reference evidence="2 3" key="1">
    <citation type="submission" date="2018-02" db="EMBL/GenBank/DDBJ databases">
        <title>The genomes of Aspergillus section Nigri reveals drivers in fungal speciation.</title>
        <authorList>
            <consortium name="DOE Joint Genome Institute"/>
            <person name="Vesth T.C."/>
            <person name="Nybo J."/>
            <person name="Theobald S."/>
            <person name="Brandl J."/>
            <person name="Frisvad J.C."/>
            <person name="Nielsen K.F."/>
            <person name="Lyhne E.K."/>
            <person name="Kogle M.E."/>
            <person name="Kuo A."/>
            <person name="Riley R."/>
            <person name="Clum A."/>
            <person name="Nolan M."/>
            <person name="Lipzen A."/>
            <person name="Salamov A."/>
            <person name="Henrissat B."/>
            <person name="Wiebenga A."/>
            <person name="De vries R.P."/>
            <person name="Grigoriev I.V."/>
            <person name="Mortensen U.H."/>
            <person name="Andersen M.R."/>
            <person name="Baker S.E."/>
        </authorList>
    </citation>
    <scope>NUCLEOTIDE SEQUENCE [LARGE SCALE GENOMIC DNA]</scope>
    <source>
        <strain evidence="2 3">CBS 313.89</strain>
    </source>
</reference>
<evidence type="ECO:0000313" key="2">
    <source>
        <dbReference type="EMBL" id="RAK71150.1"/>
    </source>
</evidence>
<sequence length="67" mass="7086">MAIGYNSCNDTIVENMVSVEQPHNMIGALHKCRTDEIKLLLFGGSPSYGDGGGYGNPSGPTGPSSWR</sequence>
<feature type="region of interest" description="Disordered" evidence="1">
    <location>
        <begin position="48"/>
        <end position="67"/>
    </location>
</feature>
<dbReference type="AlphaFoldDB" id="A0A8G1RD86"/>
<keyword evidence="3" id="KW-1185">Reference proteome</keyword>
<dbReference type="RefSeq" id="XP_040795162.1">
    <property type="nucleotide sequence ID" value="XM_040949035.1"/>
</dbReference>
<protein>
    <submittedName>
        <fullName evidence="2">Uncharacterized protein</fullName>
    </submittedName>
</protein>
<dbReference type="Proteomes" id="UP000249789">
    <property type="component" value="Unassembled WGS sequence"/>
</dbReference>